<accession>A0A0E0EVC5</accession>
<keyword evidence="1" id="KW-0812">Transmembrane</keyword>
<dbReference type="AlphaFoldDB" id="A0A0E0EVC5"/>
<evidence type="ECO:0000313" key="2">
    <source>
        <dbReference type="EnsemblPlants" id="OMERI10G00700.1"/>
    </source>
</evidence>
<reference evidence="2" key="2">
    <citation type="submission" date="2018-05" db="EMBL/GenBank/DDBJ databases">
        <title>OmerRS3 (Oryza meridionalis Reference Sequence Version 3).</title>
        <authorList>
            <person name="Zhang J."/>
            <person name="Kudrna D."/>
            <person name="Lee S."/>
            <person name="Talag J."/>
            <person name="Welchert J."/>
            <person name="Wing R.A."/>
        </authorList>
    </citation>
    <scope>NUCLEOTIDE SEQUENCE [LARGE SCALE GENOMIC DNA]</scope>
    <source>
        <strain evidence="2">cv. OR44</strain>
    </source>
</reference>
<dbReference type="EnsemblPlants" id="OMERI10G00700.1">
    <property type="protein sequence ID" value="OMERI10G00700.1"/>
    <property type="gene ID" value="OMERI10G00700"/>
</dbReference>
<reference evidence="2" key="1">
    <citation type="submission" date="2015-04" db="UniProtKB">
        <authorList>
            <consortium name="EnsemblPlants"/>
        </authorList>
    </citation>
    <scope>IDENTIFICATION</scope>
</reference>
<keyword evidence="1" id="KW-0472">Membrane</keyword>
<evidence type="ECO:0000256" key="1">
    <source>
        <dbReference type="SAM" id="Phobius"/>
    </source>
</evidence>
<keyword evidence="1" id="KW-1133">Transmembrane helix</keyword>
<dbReference type="Proteomes" id="UP000008021">
    <property type="component" value="Chromosome 10"/>
</dbReference>
<evidence type="ECO:0000313" key="3">
    <source>
        <dbReference type="Proteomes" id="UP000008021"/>
    </source>
</evidence>
<organism evidence="2">
    <name type="scientific">Oryza meridionalis</name>
    <dbReference type="NCBI Taxonomy" id="40149"/>
    <lineage>
        <taxon>Eukaryota</taxon>
        <taxon>Viridiplantae</taxon>
        <taxon>Streptophyta</taxon>
        <taxon>Embryophyta</taxon>
        <taxon>Tracheophyta</taxon>
        <taxon>Spermatophyta</taxon>
        <taxon>Magnoliopsida</taxon>
        <taxon>Liliopsida</taxon>
        <taxon>Poales</taxon>
        <taxon>Poaceae</taxon>
        <taxon>BOP clade</taxon>
        <taxon>Oryzoideae</taxon>
        <taxon>Oryzeae</taxon>
        <taxon>Oryzinae</taxon>
        <taxon>Oryza</taxon>
    </lineage>
</organism>
<sequence>MAVVGMHGSSWGGGDGGRGVEVEGEGRKWRWKGRSVHTAAARGGGHLVYPSSDLPSIILPSRLHLLPSPFPPFVVAAWMTLAIVALVAAAGEEVATRTGPCWCSVSLRLRHRPLGRALPRPLSELRLCLHRRLRARTRERYDGWVYGGGNSVDRDSSGASTW</sequence>
<dbReference type="HOGENOM" id="CLU_1638058_0_0_1"/>
<proteinExistence type="predicted"/>
<dbReference type="Gramene" id="OMERI10G00700.1">
    <property type="protein sequence ID" value="OMERI10G00700.1"/>
    <property type="gene ID" value="OMERI10G00700"/>
</dbReference>
<feature type="transmembrane region" description="Helical" evidence="1">
    <location>
        <begin position="70"/>
        <end position="90"/>
    </location>
</feature>
<protein>
    <submittedName>
        <fullName evidence="2">Uncharacterized protein</fullName>
    </submittedName>
</protein>
<name>A0A0E0EVC5_9ORYZ</name>
<keyword evidence="3" id="KW-1185">Reference proteome</keyword>